<evidence type="ECO:0000313" key="1">
    <source>
        <dbReference type="EMBL" id="TQE44184.1"/>
    </source>
</evidence>
<dbReference type="AlphaFoldDB" id="A0A540R9Y7"/>
<sequence length="200" mass="22199">MLINYVVEGNSDKGAVLALLKATGHQPAHSFVKRGYAQLDKHTPGYARAAELDPSTGWLVLRDSDGACPVELRARLSTPTVPSFFYRVACTMTEAWLLGDADGISEYFSIPRRAIPREPEALVHAKRTLLSLVHEYAPRELKEEFVSTLGTQVRMGPLFADHLTEFGRDHWDIDAARQHCPSLQRAWLRLTAAASSSTAR</sequence>
<dbReference type="EMBL" id="VHIR01000003">
    <property type="protein sequence ID" value="TQE44184.1"/>
    <property type="molecule type" value="Genomic_DNA"/>
</dbReference>
<dbReference type="Proteomes" id="UP000318080">
    <property type="component" value="Unassembled WGS sequence"/>
</dbReference>
<comment type="caution">
    <text evidence="1">The sequence shown here is derived from an EMBL/GenBank/DDBJ whole genome shotgun (WGS) entry which is preliminary data.</text>
</comment>
<evidence type="ECO:0008006" key="3">
    <source>
        <dbReference type="Google" id="ProtNLM"/>
    </source>
</evidence>
<reference evidence="1 2" key="1">
    <citation type="submission" date="2019-06" db="EMBL/GenBank/DDBJ databases">
        <title>Draft genome of C. phoceense Strain 272.</title>
        <authorList>
            <person name="Pacheco L.G.C."/>
            <person name="Barberis C.M."/>
            <person name="Almuzara M.N."/>
            <person name="Traglia G.M."/>
            <person name="Santos C.S."/>
            <person name="Rocha D.J.P.G."/>
            <person name="Aguiar E.R.G.R."/>
            <person name="Vay C.A."/>
        </authorList>
    </citation>
    <scope>NUCLEOTIDE SEQUENCE [LARGE SCALE GENOMIC DNA]</scope>
    <source>
        <strain evidence="1 2">272</strain>
    </source>
</reference>
<protein>
    <recommendedName>
        <fullName evidence="3">DUF4276 family protein</fullName>
    </recommendedName>
</protein>
<accession>A0A540R9Y7</accession>
<name>A0A540R9Y7_9CORY</name>
<evidence type="ECO:0000313" key="2">
    <source>
        <dbReference type="Proteomes" id="UP000318080"/>
    </source>
</evidence>
<gene>
    <name evidence="1" type="ORF">EJK80_03370</name>
</gene>
<keyword evidence="2" id="KW-1185">Reference proteome</keyword>
<organism evidence="1 2">
    <name type="scientific">Corynebacterium phoceense</name>
    <dbReference type="NCBI Taxonomy" id="1686286"/>
    <lineage>
        <taxon>Bacteria</taxon>
        <taxon>Bacillati</taxon>
        <taxon>Actinomycetota</taxon>
        <taxon>Actinomycetes</taxon>
        <taxon>Mycobacteriales</taxon>
        <taxon>Corynebacteriaceae</taxon>
        <taxon>Corynebacterium</taxon>
    </lineage>
</organism>
<dbReference type="RefSeq" id="WP_141628620.1">
    <property type="nucleotide sequence ID" value="NZ_VHIR01000003.1"/>
</dbReference>
<proteinExistence type="predicted"/>